<dbReference type="RefSeq" id="WP_151134848.1">
    <property type="nucleotide sequence ID" value="NZ_VZUS01000001.1"/>
</dbReference>
<comment type="caution">
    <text evidence="1">The sequence shown here is derived from an EMBL/GenBank/DDBJ whole genome shotgun (WGS) entry which is preliminary data.</text>
</comment>
<evidence type="ECO:0000313" key="1">
    <source>
        <dbReference type="EMBL" id="KAB1186812.1"/>
    </source>
</evidence>
<accession>A0A643JWD8</accession>
<name>A0A643JWD8_9EURY</name>
<protein>
    <submittedName>
        <fullName evidence="1">Uncharacterized protein</fullName>
    </submittedName>
</protein>
<proteinExistence type="predicted"/>
<sequence>METGHGVPPSDPTALFRDVVSTLRETRRGVYQHRMAQALLQKDASGSRLVALGEDSERAVFFNPASQTLESVPFDRDGTHEDDAEVLSRRLSDPATWVERNVAELAWIHPHFRWACGLDGDDRVRT</sequence>
<reference evidence="1" key="1">
    <citation type="submission" date="2019-09" db="EMBL/GenBank/DDBJ databases">
        <title>Genomic analysis of Haloferax sp. CBA1149.</title>
        <authorList>
            <person name="Roh S.W."/>
        </authorList>
    </citation>
    <scope>NUCLEOTIDE SEQUENCE</scope>
    <source>
        <strain evidence="1">CBA1149</strain>
    </source>
</reference>
<gene>
    <name evidence="1" type="ORF">Hfx1149_01715</name>
</gene>
<dbReference type="EMBL" id="VZUS01000001">
    <property type="protein sequence ID" value="KAB1186812.1"/>
    <property type="molecule type" value="Genomic_DNA"/>
</dbReference>
<organism evidence="1">
    <name type="scientific">Haloferax sp. CBA1149</name>
    <dbReference type="NCBI Taxonomy" id="2650753"/>
    <lineage>
        <taxon>Archaea</taxon>
        <taxon>Methanobacteriati</taxon>
        <taxon>Methanobacteriota</taxon>
        <taxon>Stenosarchaea group</taxon>
        <taxon>Halobacteria</taxon>
        <taxon>Halobacteriales</taxon>
        <taxon>Haloferacaceae</taxon>
        <taxon>Haloferax</taxon>
    </lineage>
</organism>
<dbReference type="AlphaFoldDB" id="A0A643JWD8"/>